<sequence length="239" mass="26887">MPQSEVGFHSVFSGSPGTGKTTFARLLGKILHALGLLENGHTVEVDKAGLVGEYLGQTPMKVEAAFDEADGGVLYIDEAYSLTHDTEDLYGREAVDGIVKQMEDRRGRVVVVAARYPQDMRRFIHSNPGLKSRFNRSICFEDYDSAELLSIQKQILRSNGFEASEGFLLRSELLWQKLYRDRLTYDGNARMVRTALEIALENQAARLVRKPDKARHELCEMLPEDLDGVEAQLREDHDA</sequence>
<evidence type="ECO:0000256" key="3">
    <source>
        <dbReference type="ARBA" id="ARBA00022840"/>
    </source>
</evidence>
<dbReference type="PANTHER" id="PTHR43392:SF2">
    <property type="entry name" value="AAA-TYPE ATPASE FAMILY PROTEIN _ ANKYRIN REPEAT FAMILY PROTEIN"/>
    <property type="match status" value="1"/>
</dbReference>
<evidence type="ECO:0000313" key="6">
    <source>
        <dbReference type="Proteomes" id="UP001243717"/>
    </source>
</evidence>
<dbReference type="InterPro" id="IPR041627">
    <property type="entry name" value="AAA_lid_6"/>
</dbReference>
<dbReference type="PRINTS" id="PR00819">
    <property type="entry name" value="CBXCFQXSUPER"/>
</dbReference>
<evidence type="ECO:0000256" key="2">
    <source>
        <dbReference type="ARBA" id="ARBA00022741"/>
    </source>
</evidence>
<dbReference type="PANTHER" id="PTHR43392">
    <property type="entry name" value="AAA-TYPE ATPASE FAMILY PROTEIN / ANKYRIN REPEAT FAMILY PROTEIN"/>
    <property type="match status" value="1"/>
</dbReference>
<feature type="domain" description="AAA+ ATPase" evidence="4">
    <location>
        <begin position="6"/>
        <end position="144"/>
    </location>
</feature>
<keyword evidence="3" id="KW-0067">ATP-binding</keyword>
<comment type="similarity">
    <text evidence="1">Belongs to the CbxX/CfxQ family.</text>
</comment>
<dbReference type="InterPro" id="IPR050773">
    <property type="entry name" value="CbxX/CfxQ_RuBisCO_ESX"/>
</dbReference>
<dbReference type="SMART" id="SM00382">
    <property type="entry name" value="AAA"/>
    <property type="match status" value="1"/>
</dbReference>
<dbReference type="SUPFAM" id="SSF52540">
    <property type="entry name" value="P-loop containing nucleoside triphosphate hydrolases"/>
    <property type="match status" value="1"/>
</dbReference>
<reference evidence="5 6" key="1">
    <citation type="submission" date="2023-04" db="EMBL/GenBank/DDBJ databases">
        <title>A novel bacteria isolated from coastal sediment.</title>
        <authorList>
            <person name="Liu X.-J."/>
            <person name="Du Z.-J."/>
        </authorList>
    </citation>
    <scope>NUCLEOTIDE SEQUENCE [LARGE SCALE GENOMIC DNA]</scope>
    <source>
        <strain evidence="5 6">SDUM461004</strain>
    </source>
</reference>
<evidence type="ECO:0000313" key="5">
    <source>
        <dbReference type="EMBL" id="MDQ8195108.1"/>
    </source>
</evidence>
<dbReference type="InterPro" id="IPR000641">
    <property type="entry name" value="CbxX/CfxQ"/>
</dbReference>
<accession>A0ABU1ALM3</accession>
<gene>
    <name evidence="5" type="ORF">QEH59_11775</name>
</gene>
<proteinExistence type="inferred from homology"/>
<evidence type="ECO:0000259" key="4">
    <source>
        <dbReference type="SMART" id="SM00382"/>
    </source>
</evidence>
<keyword evidence="6" id="KW-1185">Reference proteome</keyword>
<dbReference type="EMBL" id="JARXIC010000018">
    <property type="protein sequence ID" value="MDQ8195108.1"/>
    <property type="molecule type" value="Genomic_DNA"/>
</dbReference>
<dbReference type="RefSeq" id="WP_308985568.1">
    <property type="nucleotide sequence ID" value="NZ_JARXIC010000018.1"/>
</dbReference>
<dbReference type="Pfam" id="PF17866">
    <property type="entry name" value="AAA_lid_6"/>
    <property type="match status" value="1"/>
</dbReference>
<protein>
    <submittedName>
        <fullName evidence="5">AAA family ATPase</fullName>
    </submittedName>
</protein>
<dbReference type="InterPro" id="IPR003959">
    <property type="entry name" value="ATPase_AAA_core"/>
</dbReference>
<comment type="caution">
    <text evidence="5">The sequence shown here is derived from an EMBL/GenBank/DDBJ whole genome shotgun (WGS) entry which is preliminary data.</text>
</comment>
<name>A0ABU1ALM3_9BACT</name>
<organism evidence="5 6">
    <name type="scientific">Thalassobacterium sedimentorum</name>
    <dbReference type="NCBI Taxonomy" id="3041258"/>
    <lineage>
        <taxon>Bacteria</taxon>
        <taxon>Pseudomonadati</taxon>
        <taxon>Verrucomicrobiota</taxon>
        <taxon>Opitutia</taxon>
        <taxon>Puniceicoccales</taxon>
        <taxon>Coraliomargaritaceae</taxon>
        <taxon>Thalassobacterium</taxon>
    </lineage>
</organism>
<dbReference type="Gene3D" id="1.10.8.60">
    <property type="match status" value="1"/>
</dbReference>
<dbReference type="InterPro" id="IPR027417">
    <property type="entry name" value="P-loop_NTPase"/>
</dbReference>
<dbReference type="InterPro" id="IPR003593">
    <property type="entry name" value="AAA+_ATPase"/>
</dbReference>
<evidence type="ECO:0000256" key="1">
    <source>
        <dbReference type="ARBA" id="ARBA00010378"/>
    </source>
</evidence>
<dbReference type="Proteomes" id="UP001243717">
    <property type="component" value="Unassembled WGS sequence"/>
</dbReference>
<keyword evidence="2" id="KW-0547">Nucleotide-binding</keyword>
<dbReference type="Pfam" id="PF00004">
    <property type="entry name" value="AAA"/>
    <property type="match status" value="1"/>
</dbReference>
<dbReference type="Gene3D" id="3.40.50.300">
    <property type="entry name" value="P-loop containing nucleotide triphosphate hydrolases"/>
    <property type="match status" value="1"/>
</dbReference>